<dbReference type="PANTHER" id="PTHR11649:SF13">
    <property type="entry name" value="ENGB-TYPE G DOMAIN-CONTAINING PROTEIN"/>
    <property type="match status" value="1"/>
</dbReference>
<dbReference type="PROSITE" id="PS51706">
    <property type="entry name" value="G_ENGB"/>
    <property type="match status" value="1"/>
</dbReference>
<keyword evidence="4" id="KW-0479">Metal-binding</keyword>
<dbReference type="PANTHER" id="PTHR11649">
    <property type="entry name" value="MSS1/TRME-RELATED GTP-BINDING PROTEIN"/>
    <property type="match status" value="1"/>
</dbReference>
<dbReference type="HAMAP" id="MF_00321">
    <property type="entry name" value="GTPase_EngB"/>
    <property type="match status" value="1"/>
</dbReference>
<evidence type="ECO:0000256" key="6">
    <source>
        <dbReference type="ARBA" id="ARBA00022842"/>
    </source>
</evidence>
<keyword evidence="6" id="KW-0460">Magnesium</keyword>
<dbReference type="Pfam" id="PF01926">
    <property type="entry name" value="MMR_HSR1"/>
    <property type="match status" value="1"/>
</dbReference>
<evidence type="ECO:0000259" key="11">
    <source>
        <dbReference type="PROSITE" id="PS51706"/>
    </source>
</evidence>
<evidence type="ECO:0000313" key="12">
    <source>
        <dbReference type="EMBL" id="EJZ66465.1"/>
    </source>
</evidence>
<evidence type="ECO:0000256" key="8">
    <source>
        <dbReference type="ARBA" id="ARBA00023210"/>
    </source>
</evidence>
<evidence type="ECO:0000313" key="13">
    <source>
        <dbReference type="Proteomes" id="UP000006044"/>
    </source>
</evidence>
<keyword evidence="8 10" id="KW-0717">Septation</keyword>
<dbReference type="InterPro" id="IPR030393">
    <property type="entry name" value="G_ENGB_dom"/>
</dbReference>
<dbReference type="InterPro" id="IPR027417">
    <property type="entry name" value="P-loop_NTPase"/>
</dbReference>
<keyword evidence="13" id="KW-1185">Reference proteome</keyword>
<proteinExistence type="inferred from homology"/>
<dbReference type="eggNOG" id="COG0218">
    <property type="taxonomic scope" value="Bacteria"/>
</dbReference>
<dbReference type="InterPro" id="IPR006073">
    <property type="entry name" value="GTP-bd"/>
</dbReference>
<dbReference type="AlphaFoldDB" id="K0XRI2"/>
<comment type="cofactor">
    <cofactor evidence="1">
        <name>Mg(2+)</name>
        <dbReference type="ChEBI" id="CHEBI:18420"/>
    </cofactor>
</comment>
<dbReference type="FunFam" id="3.40.50.300:FF:000098">
    <property type="entry name" value="Probable GTP-binding protein EngB"/>
    <property type="match status" value="1"/>
</dbReference>
<organism evidence="12 13">
    <name type="scientific">Barnesiella intestinihominis YIT 11860</name>
    <dbReference type="NCBI Taxonomy" id="742726"/>
    <lineage>
        <taxon>Bacteria</taxon>
        <taxon>Pseudomonadati</taxon>
        <taxon>Bacteroidota</taxon>
        <taxon>Bacteroidia</taxon>
        <taxon>Bacteroidales</taxon>
        <taxon>Barnesiellaceae</taxon>
        <taxon>Barnesiella</taxon>
    </lineage>
</organism>
<keyword evidence="9 10" id="KW-0131">Cell cycle</keyword>
<dbReference type="GO" id="GO:0005525">
    <property type="term" value="F:GTP binding"/>
    <property type="evidence" value="ECO:0007669"/>
    <property type="project" value="UniProtKB-UniRule"/>
</dbReference>
<reference evidence="12 13" key="1">
    <citation type="submission" date="2012-08" db="EMBL/GenBank/DDBJ databases">
        <title>The Genome Sequence of Barnesiella intestinihominis YIT 11860.</title>
        <authorList>
            <consortium name="The Broad Institute Genome Sequencing Platform"/>
            <person name="Earl A."/>
            <person name="Ward D."/>
            <person name="Feldgarden M."/>
            <person name="Gevers D."/>
            <person name="Morotomi M."/>
            <person name="Walker B."/>
            <person name="Young S.K."/>
            <person name="Zeng Q."/>
            <person name="Gargeya S."/>
            <person name="Fitzgerald M."/>
            <person name="Haas B."/>
            <person name="Abouelleil A."/>
            <person name="Alvarado L."/>
            <person name="Arachchi H.M."/>
            <person name="Berlin A.M."/>
            <person name="Chapman S.B."/>
            <person name="Goldberg J."/>
            <person name="Griggs A."/>
            <person name="Gujja S."/>
            <person name="Hansen M."/>
            <person name="Howarth C."/>
            <person name="Imamovic A."/>
            <person name="Larimer J."/>
            <person name="McCowen C."/>
            <person name="Montmayeur A."/>
            <person name="Murphy C."/>
            <person name="Neiman D."/>
            <person name="Pearson M."/>
            <person name="Priest M."/>
            <person name="Roberts A."/>
            <person name="Saif S."/>
            <person name="Shea T."/>
            <person name="Sisk P."/>
            <person name="Sykes S."/>
            <person name="Wortman J."/>
            <person name="Nusbaum C."/>
            <person name="Birren B."/>
        </authorList>
    </citation>
    <scope>NUCLEOTIDE SEQUENCE [LARGE SCALE GENOMIC DNA]</scope>
    <source>
        <strain evidence="12 13">YIT 11860</strain>
    </source>
</reference>
<comment type="caution">
    <text evidence="12">The sequence shown here is derived from an EMBL/GenBank/DDBJ whole genome shotgun (WGS) entry which is preliminary data.</text>
</comment>
<dbReference type="RefSeq" id="WP_008861139.1">
    <property type="nucleotide sequence ID" value="NZ_JH815203.1"/>
</dbReference>
<name>K0XRI2_9BACT</name>
<dbReference type="HOGENOM" id="CLU_033732_3_1_10"/>
<dbReference type="EMBL" id="ADLE01000001">
    <property type="protein sequence ID" value="EJZ66465.1"/>
    <property type="molecule type" value="Genomic_DNA"/>
</dbReference>
<sequence>MEIKNARFVISSSHVKDCPSHGLPEYAFIGRSNVGKSSLINMLTCKKGLAMTSSTPGKTMLINHFLVDDSWYLVDLPGYGYARRGKESREALREMIEGYVLYRKEMTCLFVLLDCRHKPQKIDLEFMEWLGENSVPFAIVFTKTDKIGPVVLKEHIEYYKQVLHESWEELPPIFATSSEKRRGREELLDYIDRVNKSLKEA</sequence>
<evidence type="ECO:0000256" key="4">
    <source>
        <dbReference type="ARBA" id="ARBA00022723"/>
    </source>
</evidence>
<evidence type="ECO:0000256" key="1">
    <source>
        <dbReference type="ARBA" id="ARBA00001946"/>
    </source>
</evidence>
<dbReference type="GO" id="GO:0046872">
    <property type="term" value="F:metal ion binding"/>
    <property type="evidence" value="ECO:0007669"/>
    <property type="project" value="UniProtKB-KW"/>
</dbReference>
<keyword evidence="7 10" id="KW-0342">GTP-binding</keyword>
<dbReference type="SUPFAM" id="SSF52540">
    <property type="entry name" value="P-loop containing nucleoside triphosphate hydrolases"/>
    <property type="match status" value="1"/>
</dbReference>
<dbReference type="Proteomes" id="UP000006044">
    <property type="component" value="Unassembled WGS sequence"/>
</dbReference>
<dbReference type="Gene3D" id="3.40.50.300">
    <property type="entry name" value="P-loop containing nucleotide triphosphate hydrolases"/>
    <property type="match status" value="1"/>
</dbReference>
<dbReference type="GO" id="GO:0000917">
    <property type="term" value="P:division septum assembly"/>
    <property type="evidence" value="ECO:0007669"/>
    <property type="project" value="UniProtKB-KW"/>
</dbReference>
<evidence type="ECO:0000256" key="2">
    <source>
        <dbReference type="ARBA" id="ARBA00009638"/>
    </source>
</evidence>
<feature type="domain" description="EngB-type G" evidence="11">
    <location>
        <begin position="22"/>
        <end position="197"/>
    </location>
</feature>
<gene>
    <name evidence="10" type="primary">engB</name>
    <name evidence="12" type="ORF">HMPREF9448_00643</name>
</gene>
<dbReference type="InterPro" id="IPR019987">
    <property type="entry name" value="GTP-bd_ribosome_bio_YsxC"/>
</dbReference>
<dbReference type="CDD" id="cd01876">
    <property type="entry name" value="YihA_EngB"/>
    <property type="match status" value="1"/>
</dbReference>
<dbReference type="GeneID" id="77847974"/>
<evidence type="ECO:0000256" key="3">
    <source>
        <dbReference type="ARBA" id="ARBA00022618"/>
    </source>
</evidence>
<keyword evidence="5 10" id="KW-0547">Nucleotide-binding</keyword>
<dbReference type="NCBIfam" id="TIGR03598">
    <property type="entry name" value="GTPase_YsxC"/>
    <property type="match status" value="1"/>
</dbReference>
<comment type="function">
    <text evidence="10">Necessary for normal cell division and for the maintenance of normal septation.</text>
</comment>
<protein>
    <recommendedName>
        <fullName evidence="10">Probable GTP-binding protein EngB</fullName>
    </recommendedName>
</protein>
<dbReference type="STRING" id="742726.HMPREF9448_00643"/>
<comment type="similarity">
    <text evidence="2 10">Belongs to the TRAFAC class TrmE-Era-EngA-EngB-Septin-like GTPase superfamily. EngB GTPase family.</text>
</comment>
<dbReference type="OrthoDB" id="9804921at2"/>
<evidence type="ECO:0000256" key="10">
    <source>
        <dbReference type="HAMAP-Rule" id="MF_00321"/>
    </source>
</evidence>
<dbReference type="PATRIC" id="fig|742726.3.peg.676"/>
<evidence type="ECO:0000256" key="7">
    <source>
        <dbReference type="ARBA" id="ARBA00023134"/>
    </source>
</evidence>
<keyword evidence="3 10" id="KW-0132">Cell division</keyword>
<evidence type="ECO:0000256" key="9">
    <source>
        <dbReference type="ARBA" id="ARBA00023306"/>
    </source>
</evidence>
<evidence type="ECO:0000256" key="5">
    <source>
        <dbReference type="ARBA" id="ARBA00022741"/>
    </source>
</evidence>
<accession>K0XRI2</accession>